<gene>
    <name evidence="1" type="ORF">JCM9140_3535</name>
</gene>
<accession>W4Q5N9</accession>
<evidence type="ECO:0000313" key="1">
    <source>
        <dbReference type="EMBL" id="GAE27391.1"/>
    </source>
</evidence>
<sequence>MKVFGLYGKSGTGKSHKSSEIVSFYNIEAVIDDGILIMNKKRVAGKSAKNETSLNCCNKTSNLFL</sequence>
<proteinExistence type="predicted"/>
<dbReference type="Proteomes" id="UP000018890">
    <property type="component" value="Unassembled WGS sequence"/>
</dbReference>
<protein>
    <submittedName>
        <fullName evidence="1">Uncharacterized protein</fullName>
    </submittedName>
</protein>
<dbReference type="STRING" id="1236970.JCM9140_3535"/>
<dbReference type="EMBL" id="BAUT01000049">
    <property type="protein sequence ID" value="GAE27391.1"/>
    <property type="molecule type" value="Genomic_DNA"/>
</dbReference>
<keyword evidence="2" id="KW-1185">Reference proteome</keyword>
<reference evidence="1" key="1">
    <citation type="journal article" date="2014" name="Genome Announc.">
        <title>Draft Genome Sequences of Three Alkaliphilic Bacillus Strains, Bacillus wakoensis JCM 9140T, Bacillus akibai JCM 9157T, and Bacillus hemicellulosilyticus JCM 9152T.</title>
        <authorList>
            <person name="Yuki M."/>
            <person name="Oshima K."/>
            <person name="Suda W."/>
            <person name="Oshida Y."/>
            <person name="Kitamura K."/>
            <person name="Iida T."/>
            <person name="Hattori M."/>
            <person name="Ohkuma M."/>
        </authorList>
    </citation>
    <scope>NUCLEOTIDE SEQUENCE [LARGE SCALE GENOMIC DNA]</scope>
    <source>
        <strain evidence="1">JCM 9140</strain>
    </source>
</reference>
<dbReference type="AlphaFoldDB" id="W4Q5N9"/>
<comment type="caution">
    <text evidence="1">The sequence shown here is derived from an EMBL/GenBank/DDBJ whole genome shotgun (WGS) entry which is preliminary data.</text>
</comment>
<dbReference type="OrthoDB" id="5429664at2"/>
<evidence type="ECO:0000313" key="2">
    <source>
        <dbReference type="Proteomes" id="UP000018890"/>
    </source>
</evidence>
<dbReference type="RefSeq" id="WP_052002313.1">
    <property type="nucleotide sequence ID" value="NZ_BAUT01000049.1"/>
</dbReference>
<organism evidence="1 2">
    <name type="scientific">Halalkalibacter wakoensis JCM 9140</name>
    <dbReference type="NCBI Taxonomy" id="1236970"/>
    <lineage>
        <taxon>Bacteria</taxon>
        <taxon>Bacillati</taxon>
        <taxon>Bacillota</taxon>
        <taxon>Bacilli</taxon>
        <taxon>Bacillales</taxon>
        <taxon>Bacillaceae</taxon>
        <taxon>Halalkalibacter</taxon>
    </lineage>
</organism>
<name>W4Q5N9_9BACI</name>